<protein>
    <submittedName>
        <fullName evidence="3">Cysteine protease</fullName>
    </submittedName>
</protein>
<gene>
    <name evidence="3" type="ORF">INT08_07835</name>
</gene>
<evidence type="ECO:0000259" key="2">
    <source>
        <dbReference type="SMART" id="SM00645"/>
    </source>
</evidence>
<dbReference type="CDD" id="cd02619">
    <property type="entry name" value="Peptidase_C1"/>
    <property type="match status" value="1"/>
</dbReference>
<dbReference type="InterPro" id="IPR038765">
    <property type="entry name" value="Papain-like_cys_pep_sf"/>
</dbReference>
<feature type="domain" description="Peptidase C1A papain C-terminal" evidence="2">
    <location>
        <begin position="57"/>
        <end position="286"/>
    </location>
</feature>
<dbReference type="InterPro" id="IPR000668">
    <property type="entry name" value="Peptidase_C1A_C"/>
</dbReference>
<reference evidence="3 4" key="1">
    <citation type="journal article" date="2020" name="Microorganisms">
        <title>Simultaneous Genome Sequencing of Prosthecochloris ethylica and Desulfuromonas acetoxidans within a Syntrophic Mixture Reveals Unique Pili and Protein Interactions.</title>
        <authorList>
            <person name="Kyndt J.A."/>
            <person name="Van Beeumen J.J."/>
            <person name="Meyer T.E."/>
        </authorList>
    </citation>
    <scope>NUCLEOTIDE SEQUENCE [LARGE SCALE GENOMIC DNA]</scope>
    <source>
        <strain evidence="3 4">N3</strain>
    </source>
</reference>
<dbReference type="SMART" id="SM00645">
    <property type="entry name" value="Pept_C1"/>
    <property type="match status" value="1"/>
</dbReference>
<dbReference type="EMBL" id="JADGII010000011">
    <property type="protein sequence ID" value="MBF0637076.1"/>
    <property type="molecule type" value="Genomic_DNA"/>
</dbReference>
<comment type="similarity">
    <text evidence="1">Belongs to the peptidase C1 family.</text>
</comment>
<dbReference type="SUPFAM" id="SSF54001">
    <property type="entry name" value="Cysteine proteinases"/>
    <property type="match status" value="1"/>
</dbReference>
<dbReference type="Proteomes" id="UP000619838">
    <property type="component" value="Unassembled WGS sequence"/>
</dbReference>
<dbReference type="InterPro" id="IPR013128">
    <property type="entry name" value="Peptidase_C1A"/>
</dbReference>
<dbReference type="GO" id="GO:0006508">
    <property type="term" value="P:proteolysis"/>
    <property type="evidence" value="ECO:0007669"/>
    <property type="project" value="UniProtKB-KW"/>
</dbReference>
<proteinExistence type="inferred from homology"/>
<keyword evidence="3" id="KW-0378">Hydrolase</keyword>
<comment type="caution">
    <text evidence="3">The sequence shown here is derived from an EMBL/GenBank/DDBJ whole genome shotgun (WGS) entry which is preliminary data.</text>
</comment>
<keyword evidence="4" id="KW-1185">Reference proteome</keyword>
<dbReference type="GO" id="GO:0008233">
    <property type="term" value="F:peptidase activity"/>
    <property type="evidence" value="ECO:0007669"/>
    <property type="project" value="UniProtKB-KW"/>
</dbReference>
<dbReference type="Pfam" id="PF00112">
    <property type="entry name" value="Peptidase_C1"/>
    <property type="match status" value="1"/>
</dbReference>
<keyword evidence="3" id="KW-0645">Protease</keyword>
<evidence type="ECO:0000313" key="4">
    <source>
        <dbReference type="Proteomes" id="UP000619838"/>
    </source>
</evidence>
<accession>A0ABR9XTI8</accession>
<sequence>MLSAPVAVRGHGLSGTGTGWLHPLPDLRDYTERTPVIADMFRKLKIGPTGKVSAKDLPESVDLREWCSPVEEQGEIGSCTAHAVLGAVEYYQKRAFGTHIDGSRRFVYKTTRNLMGTSGDSGAWLRSAMGALALCGVPHEKYWEYTDSDPEYDEEPPAFVYAVADNFEALKYFCHDPAGSGVSRKEVLRSVKTSLAGGIVSMFGFYGFPSFGDGGGKGDIPYPCDSEQAGWGHALVAVGYDDRRKVKNTRCGQTAKGALLVRNSWGAGWGDNGYGWLPYDYVLQGLAVDFWSLLSLEWVDTGQFGF</sequence>
<name>A0ABR9XTI8_9CHLB</name>
<dbReference type="RefSeq" id="WP_114607917.1">
    <property type="nucleotide sequence ID" value="NZ_JABVZQ010000003.1"/>
</dbReference>
<evidence type="ECO:0000256" key="1">
    <source>
        <dbReference type="ARBA" id="ARBA00008455"/>
    </source>
</evidence>
<dbReference type="Gene3D" id="3.90.70.10">
    <property type="entry name" value="Cysteine proteinases"/>
    <property type="match status" value="1"/>
</dbReference>
<evidence type="ECO:0000313" key="3">
    <source>
        <dbReference type="EMBL" id="MBF0637076.1"/>
    </source>
</evidence>
<organism evidence="3 4">
    <name type="scientific">Prosthecochloris ethylica</name>
    <dbReference type="NCBI Taxonomy" id="2743976"/>
    <lineage>
        <taxon>Bacteria</taxon>
        <taxon>Pseudomonadati</taxon>
        <taxon>Chlorobiota</taxon>
        <taxon>Chlorobiia</taxon>
        <taxon>Chlorobiales</taxon>
        <taxon>Chlorobiaceae</taxon>
        <taxon>Prosthecochloris</taxon>
    </lineage>
</organism>
<dbReference type="PANTHER" id="PTHR12411">
    <property type="entry name" value="CYSTEINE PROTEASE FAMILY C1-RELATED"/>
    <property type="match status" value="1"/>
</dbReference>